<accession>A0A0S4JAX4</accession>
<dbReference type="AlphaFoldDB" id="A0A0S4JAX4"/>
<reference evidence="4" key="1">
    <citation type="submission" date="2015-09" db="EMBL/GenBank/DDBJ databases">
        <authorList>
            <consortium name="Pathogen Informatics"/>
        </authorList>
    </citation>
    <scope>NUCLEOTIDE SEQUENCE [LARGE SCALE GENOMIC DNA]</scope>
    <source>
        <strain evidence="4">Lake Konstanz</strain>
    </source>
</reference>
<dbReference type="PANTHER" id="PTHR34203">
    <property type="entry name" value="METHYLTRANSFERASE, FKBM FAMILY PROTEIN"/>
    <property type="match status" value="1"/>
</dbReference>
<name>A0A0S4JAX4_BODSA</name>
<dbReference type="InterPro" id="IPR006342">
    <property type="entry name" value="FkbM_mtfrase"/>
</dbReference>
<dbReference type="PANTHER" id="PTHR34203:SF13">
    <property type="entry name" value="EXPRESSED PROTEIN"/>
    <property type="match status" value="1"/>
</dbReference>
<dbReference type="GO" id="GO:0032259">
    <property type="term" value="P:methylation"/>
    <property type="evidence" value="ECO:0007669"/>
    <property type="project" value="UniProtKB-KW"/>
</dbReference>
<dbReference type="VEuPathDB" id="TriTrypDB:BSAL_91705"/>
<keyword evidence="3" id="KW-0808">Transferase</keyword>
<keyword evidence="4" id="KW-1185">Reference proteome</keyword>
<dbReference type="Gene3D" id="3.40.50.150">
    <property type="entry name" value="Vaccinia Virus protein VP39"/>
    <property type="match status" value="1"/>
</dbReference>
<evidence type="ECO:0000256" key="1">
    <source>
        <dbReference type="SAM" id="Phobius"/>
    </source>
</evidence>
<evidence type="ECO:0000313" key="4">
    <source>
        <dbReference type="Proteomes" id="UP000051952"/>
    </source>
</evidence>
<dbReference type="OrthoDB" id="2108639at2759"/>
<feature type="domain" description="Methyltransferase FkbM" evidence="2">
    <location>
        <begin position="204"/>
        <end position="377"/>
    </location>
</feature>
<keyword evidence="3" id="KW-0489">Methyltransferase</keyword>
<dbReference type="EMBL" id="CYKH01001247">
    <property type="protein sequence ID" value="CUG86133.1"/>
    <property type="molecule type" value="Genomic_DNA"/>
</dbReference>
<proteinExistence type="predicted"/>
<keyword evidence="1" id="KW-0472">Membrane</keyword>
<dbReference type="SUPFAM" id="SSF53335">
    <property type="entry name" value="S-adenosyl-L-methionine-dependent methyltransferases"/>
    <property type="match status" value="1"/>
</dbReference>
<evidence type="ECO:0000313" key="3">
    <source>
        <dbReference type="EMBL" id="CUG86133.1"/>
    </source>
</evidence>
<protein>
    <submittedName>
        <fullName evidence="3">Methyltransferase family 21, putative</fullName>
    </submittedName>
</protein>
<sequence length="458" mass="50362">MMNKRRNPLHHGSSKGHVRIVQLCFAAVAIAVCSLVFWSSMKTNATAPTLSVKDDEPLAKTSKRIGDVSRSALEELRETTERALRSLSSKKPRTPNIGKALFEKRERMVHPLRTSSIAHLVVNTSVEADIPPAAGLLTMCRALSHRHVKTQPTYTQCTYGLDDVVSSFVHMQGFWRDCLPQVALATLARLYMEPNDDGSFSTIDVGGNIGACALLLGSRGFHVTSFEPVLRNIHAFHQSVFVNSMQKNILLVGAAASDSSLETKVITIEVGNHGNAAMINPKLSVGAALAKTMEKVETERITTVRVDDIATASTHVHFAKFDCQGCELGALRGSEMTLLRRGAIDVLYVEVDSRLSRANGHDPLEMLQLLNTHSYRLYVAYGELTKEILATDFNQFVEACVEDPRDVVAVSAKFTARVPEDVLHQVMSLSVDSLETWLTDSNETDYGVLPMIEHSLHP</sequence>
<dbReference type="Pfam" id="PF05050">
    <property type="entry name" value="Methyltransf_21"/>
    <property type="match status" value="1"/>
</dbReference>
<evidence type="ECO:0000259" key="2">
    <source>
        <dbReference type="Pfam" id="PF05050"/>
    </source>
</evidence>
<dbReference type="GO" id="GO:0008168">
    <property type="term" value="F:methyltransferase activity"/>
    <property type="evidence" value="ECO:0007669"/>
    <property type="project" value="UniProtKB-KW"/>
</dbReference>
<dbReference type="Proteomes" id="UP000051952">
    <property type="component" value="Unassembled WGS sequence"/>
</dbReference>
<keyword evidence="1" id="KW-0812">Transmembrane</keyword>
<gene>
    <name evidence="3" type="ORF">BSAL_91705</name>
</gene>
<organism evidence="3 4">
    <name type="scientific">Bodo saltans</name>
    <name type="common">Flagellated protozoan</name>
    <dbReference type="NCBI Taxonomy" id="75058"/>
    <lineage>
        <taxon>Eukaryota</taxon>
        <taxon>Discoba</taxon>
        <taxon>Euglenozoa</taxon>
        <taxon>Kinetoplastea</taxon>
        <taxon>Metakinetoplastina</taxon>
        <taxon>Eubodonida</taxon>
        <taxon>Bodonidae</taxon>
        <taxon>Bodo</taxon>
    </lineage>
</organism>
<feature type="transmembrane region" description="Helical" evidence="1">
    <location>
        <begin position="20"/>
        <end position="41"/>
    </location>
</feature>
<keyword evidence="1" id="KW-1133">Transmembrane helix</keyword>
<dbReference type="NCBIfam" id="TIGR01444">
    <property type="entry name" value="fkbM_fam"/>
    <property type="match status" value="1"/>
</dbReference>
<dbReference type="InterPro" id="IPR029063">
    <property type="entry name" value="SAM-dependent_MTases_sf"/>
</dbReference>
<dbReference type="InterPro" id="IPR052514">
    <property type="entry name" value="SAM-dependent_MTase"/>
</dbReference>